<dbReference type="Gene3D" id="2.70.98.10">
    <property type="match status" value="1"/>
</dbReference>
<dbReference type="Pfam" id="PF06045">
    <property type="entry name" value="Rhamnogal_lyase"/>
    <property type="match status" value="1"/>
</dbReference>
<dbReference type="CDD" id="cd10316">
    <property type="entry name" value="RGL4_M"/>
    <property type="match status" value="1"/>
</dbReference>
<sequence>MIDNLEGTSYKVIVHNENQTEISFTRTWEVGSSNAPLNVDKRFHYMAMSDERQRLMPMPNDRLTGETLDYKEAVLLKNPTNPEFKGEVDDKYFYSCENKDNQVHGWISSDPPVGFWMITPSNEFRTGGPVKQDLTSHVGPYVLAMQKEVASWPYSFPFSEDYVKSNQRGAISGQLLVDDWFTNKQPMPGSSVFVGLAPPGVAGSWQLESKGYQFWTQTDQNGNFLIKNVIPGTYSLFAWVPGTLGDYKYADDVTISQGTIVEARNMIFKAPRKGETLWEIGIPDRSAAEFFIPDPSPEFKIHNIELKLKSMI</sequence>
<dbReference type="Gene3D" id="2.60.40.1120">
    <property type="entry name" value="Carboxypeptidase-like, regulatory domain"/>
    <property type="match status" value="1"/>
</dbReference>
<gene>
    <name evidence="2" type="ORF">Slati_1516300</name>
</gene>
<dbReference type="InterPro" id="IPR014718">
    <property type="entry name" value="GH-type_carb-bd"/>
</dbReference>
<protein>
    <recommendedName>
        <fullName evidence="1">Rhamnogalacturonan lyase domain-containing protein</fullName>
    </recommendedName>
</protein>
<comment type="caution">
    <text evidence="2">The sequence shown here is derived from an EMBL/GenBank/DDBJ whole genome shotgun (WGS) entry which is preliminary data.</text>
</comment>
<feature type="domain" description="Rhamnogalacturonan lyase" evidence="1">
    <location>
        <begin position="193"/>
        <end position="259"/>
    </location>
</feature>
<dbReference type="Pfam" id="PF14686">
    <property type="entry name" value="fn3_3"/>
    <property type="match status" value="1"/>
</dbReference>
<reference evidence="2" key="2">
    <citation type="journal article" date="2024" name="Plant">
        <title>Genomic evolution and insights into agronomic trait innovations of Sesamum species.</title>
        <authorList>
            <person name="Miao H."/>
            <person name="Wang L."/>
            <person name="Qu L."/>
            <person name="Liu H."/>
            <person name="Sun Y."/>
            <person name="Le M."/>
            <person name="Wang Q."/>
            <person name="Wei S."/>
            <person name="Zheng Y."/>
            <person name="Lin W."/>
            <person name="Duan Y."/>
            <person name="Cao H."/>
            <person name="Xiong S."/>
            <person name="Wang X."/>
            <person name="Wei L."/>
            <person name="Li C."/>
            <person name="Ma Q."/>
            <person name="Ju M."/>
            <person name="Zhao R."/>
            <person name="Li G."/>
            <person name="Mu C."/>
            <person name="Tian Q."/>
            <person name="Mei H."/>
            <person name="Zhang T."/>
            <person name="Gao T."/>
            <person name="Zhang H."/>
        </authorList>
    </citation>
    <scope>NUCLEOTIDE SEQUENCE</scope>
    <source>
        <strain evidence="2">KEN1</strain>
    </source>
</reference>
<dbReference type="SUPFAM" id="SSF74650">
    <property type="entry name" value="Galactose mutarotase-like"/>
    <property type="match status" value="1"/>
</dbReference>
<dbReference type="PANTHER" id="PTHR32018:SF50">
    <property type="entry name" value="RHAMNOGALACTURONAN ENDOLYASE"/>
    <property type="match status" value="1"/>
</dbReference>
<dbReference type="GO" id="GO:0030246">
    <property type="term" value="F:carbohydrate binding"/>
    <property type="evidence" value="ECO:0007669"/>
    <property type="project" value="InterPro"/>
</dbReference>
<proteinExistence type="predicted"/>
<dbReference type="SUPFAM" id="SSF49452">
    <property type="entry name" value="Starch-binding domain-like"/>
    <property type="match status" value="1"/>
</dbReference>
<dbReference type="GO" id="GO:0005975">
    <property type="term" value="P:carbohydrate metabolic process"/>
    <property type="evidence" value="ECO:0007669"/>
    <property type="project" value="InterPro"/>
</dbReference>
<dbReference type="InterPro" id="IPR010325">
    <property type="entry name" value="Rhamnogal_lyase"/>
</dbReference>
<dbReference type="GO" id="GO:0003824">
    <property type="term" value="F:catalytic activity"/>
    <property type="evidence" value="ECO:0007669"/>
    <property type="project" value="InterPro"/>
</dbReference>
<dbReference type="InterPro" id="IPR029413">
    <property type="entry name" value="RG-lyase_II"/>
</dbReference>
<dbReference type="InterPro" id="IPR013784">
    <property type="entry name" value="Carb-bd-like_fold"/>
</dbReference>
<dbReference type="InterPro" id="IPR011013">
    <property type="entry name" value="Gal_mutarotase_sf_dom"/>
</dbReference>
<dbReference type="EMBL" id="JACGWN010000005">
    <property type="protein sequence ID" value="KAL0449599.1"/>
    <property type="molecule type" value="Genomic_DNA"/>
</dbReference>
<accession>A0AAW2X655</accession>
<organism evidence="2">
    <name type="scientific">Sesamum latifolium</name>
    <dbReference type="NCBI Taxonomy" id="2727402"/>
    <lineage>
        <taxon>Eukaryota</taxon>
        <taxon>Viridiplantae</taxon>
        <taxon>Streptophyta</taxon>
        <taxon>Embryophyta</taxon>
        <taxon>Tracheophyta</taxon>
        <taxon>Spermatophyta</taxon>
        <taxon>Magnoliopsida</taxon>
        <taxon>eudicotyledons</taxon>
        <taxon>Gunneridae</taxon>
        <taxon>Pentapetalae</taxon>
        <taxon>asterids</taxon>
        <taxon>lamiids</taxon>
        <taxon>Lamiales</taxon>
        <taxon>Pedaliaceae</taxon>
        <taxon>Sesamum</taxon>
    </lineage>
</organism>
<dbReference type="AlphaFoldDB" id="A0AAW2X655"/>
<evidence type="ECO:0000313" key="2">
    <source>
        <dbReference type="EMBL" id="KAL0449599.1"/>
    </source>
</evidence>
<dbReference type="PANTHER" id="PTHR32018">
    <property type="entry name" value="RHAMNOGALACTURONATE LYASE FAMILY PROTEIN"/>
    <property type="match status" value="1"/>
</dbReference>
<name>A0AAW2X655_9LAMI</name>
<evidence type="ECO:0000259" key="1">
    <source>
        <dbReference type="Pfam" id="PF14686"/>
    </source>
</evidence>
<dbReference type="InterPro" id="IPR051850">
    <property type="entry name" value="Polysacch_Lyase_4"/>
</dbReference>
<reference evidence="2" key="1">
    <citation type="submission" date="2020-06" db="EMBL/GenBank/DDBJ databases">
        <authorList>
            <person name="Li T."/>
            <person name="Hu X."/>
            <person name="Zhang T."/>
            <person name="Song X."/>
            <person name="Zhang H."/>
            <person name="Dai N."/>
            <person name="Sheng W."/>
            <person name="Hou X."/>
            <person name="Wei L."/>
        </authorList>
    </citation>
    <scope>NUCLEOTIDE SEQUENCE</scope>
    <source>
        <strain evidence="2">KEN1</strain>
        <tissue evidence="2">Leaf</tissue>
    </source>
</reference>